<dbReference type="GeneID" id="14904666"/>
<dbReference type="Proteomes" id="UP000008983">
    <property type="component" value="Unassembled WGS sequence"/>
</dbReference>
<proteinExistence type="predicted"/>
<dbReference type="AlphaFoldDB" id="G0R1S4"/>
<keyword evidence="2" id="KW-1185">Reference proteome</keyword>
<dbReference type="RefSeq" id="XP_004029812.1">
    <property type="nucleotide sequence ID" value="XM_004029764.1"/>
</dbReference>
<dbReference type="InParanoid" id="G0R1S4"/>
<gene>
    <name evidence="1" type="ORF">IMG5_172490</name>
</gene>
<sequence length="76" mass="9362">MQKICQNMEIKKPFNNLLQILIIKDRLYQKKSKIQKMMEIILLMVIKIQMTMKYLLQLQKQIIFLNQKIKIYLMIF</sequence>
<reference evidence="1 2" key="1">
    <citation type="submission" date="2011-07" db="EMBL/GenBank/DDBJ databases">
        <authorList>
            <person name="Coyne R."/>
            <person name="Brami D."/>
            <person name="Johnson J."/>
            <person name="Hostetler J."/>
            <person name="Hannick L."/>
            <person name="Clark T."/>
            <person name="Cassidy-Hanley D."/>
            <person name="Inman J."/>
        </authorList>
    </citation>
    <scope>NUCLEOTIDE SEQUENCE [LARGE SCALE GENOMIC DNA]</scope>
    <source>
        <strain evidence="1 2">G5</strain>
    </source>
</reference>
<protein>
    <submittedName>
        <fullName evidence="1">Uncharacterized protein</fullName>
    </submittedName>
</protein>
<accession>G0R1S4</accession>
<evidence type="ECO:0000313" key="2">
    <source>
        <dbReference type="Proteomes" id="UP000008983"/>
    </source>
</evidence>
<name>G0R1S4_ICHMU</name>
<organism evidence="1 2">
    <name type="scientific">Ichthyophthirius multifiliis</name>
    <name type="common">White spot disease agent</name>
    <name type="synonym">Ich</name>
    <dbReference type="NCBI Taxonomy" id="5932"/>
    <lineage>
        <taxon>Eukaryota</taxon>
        <taxon>Sar</taxon>
        <taxon>Alveolata</taxon>
        <taxon>Ciliophora</taxon>
        <taxon>Intramacronucleata</taxon>
        <taxon>Oligohymenophorea</taxon>
        <taxon>Hymenostomatida</taxon>
        <taxon>Ophryoglenina</taxon>
        <taxon>Ichthyophthirius</taxon>
    </lineage>
</organism>
<evidence type="ECO:0000313" key="1">
    <source>
        <dbReference type="EMBL" id="EGR28576.1"/>
    </source>
</evidence>
<dbReference type="EMBL" id="GL984229">
    <property type="protein sequence ID" value="EGR28576.1"/>
    <property type="molecule type" value="Genomic_DNA"/>
</dbReference>